<name>A0A2S4VG46_9BASI</name>
<evidence type="ECO:0000313" key="3">
    <source>
        <dbReference type="Proteomes" id="UP000238274"/>
    </source>
</evidence>
<feature type="region of interest" description="Disordered" evidence="1">
    <location>
        <begin position="495"/>
        <end position="556"/>
    </location>
</feature>
<reference evidence="3" key="3">
    <citation type="journal article" date="2018" name="Mol. Plant Microbe Interact.">
        <title>Genome sequence resources for the wheat stripe rust pathogen (Puccinia striiformis f. sp. tritici) and the barley stripe rust pathogen (Puccinia striiformis f. sp. hordei).</title>
        <authorList>
            <person name="Xia C."/>
            <person name="Wang M."/>
            <person name="Yin C."/>
            <person name="Cornejo O.E."/>
            <person name="Hulbert S.H."/>
            <person name="Chen X."/>
        </authorList>
    </citation>
    <scope>NUCLEOTIDE SEQUENCE [LARGE SCALE GENOMIC DNA]</scope>
    <source>
        <strain evidence="3">93TX-2</strain>
    </source>
</reference>
<sequence length="767" mass="83730">MSSKFGSSKASAAVQPPSQQQLPLQPTTQQHLSPNVPINTKAPIPSFYENLNGQWVLSDNWNLYGLSGSNQRHRPRSLDEASNQAPPSSPAPALIHHASGVNGSPSLQYDTTPVNTTSPSPPPSSSSSSPSPNNTKLYLPAGWNHTSKRGPLYATSVIVVASLLIAVGVLKGLPEILQAKLSPAQIEEGRAANHHQERIKRVKDRVQQKLKQLTIIKIHRSQEGRRTTSSKDQSDQCTTGKPGEPPPPSLIIVGEQARRSTSFASNSSFHCTGERQSSTRRRTRSHRTLSQSDETLASTPGSSTLHTSNGLLAVPNSSQTFYRSKFTFTAAQAIPDPESLATGPIEINTPIEAQSEHEPTANTTRIERAISTTSRGTHRYQPDLEGESIERPMLSIDTVDPVCVTLPTRHQEAGRTSVDPNYRSCREIIRARSSTSCSHQVGRPNLSESLRSPVSLSELHFGILHYLSKPFIFPISLPTLPDHLPIETSFMSGDPLPPAYSGRATTSTSNNRTSRAFEKQRMTDDDGDHHQIDSPQRQIDHRSHHSPLQEENENSHGPFVAHVATDDKLVLRTLLSMGSTPTMRSRTMGEKEELFGEGGTTLETGQDDEGVGETSSRNTRRSILDINEEFRPSAPPLLASPEEEGILPERFETGGYEKAELMATESINFPILNDDQVGSNFSSIPTIDAFNQDIHDDILVHPSAPPLNFRPLSSSSTISSSTSNSRHCSQLTQSDPDPDSPRLVTDNQSSLSPPHLEAHSIAPPYVE</sequence>
<feature type="compositionally biased region" description="Low complexity" evidence="1">
    <location>
        <begin position="503"/>
        <end position="514"/>
    </location>
</feature>
<dbReference type="Proteomes" id="UP000238274">
    <property type="component" value="Unassembled WGS sequence"/>
</dbReference>
<feature type="region of interest" description="Disordered" evidence="1">
    <location>
        <begin position="595"/>
        <end position="622"/>
    </location>
</feature>
<feature type="region of interest" description="Disordered" evidence="1">
    <location>
        <begin position="68"/>
        <end position="133"/>
    </location>
</feature>
<protein>
    <submittedName>
        <fullName evidence="2">Uncharacterized protein</fullName>
    </submittedName>
</protein>
<feature type="region of interest" description="Disordered" evidence="1">
    <location>
        <begin position="1"/>
        <end position="38"/>
    </location>
</feature>
<evidence type="ECO:0000256" key="1">
    <source>
        <dbReference type="SAM" id="MobiDB-lite"/>
    </source>
</evidence>
<feature type="compositionally biased region" description="Polar residues" evidence="1">
    <location>
        <begin position="726"/>
        <end position="735"/>
    </location>
</feature>
<reference evidence="2 3" key="1">
    <citation type="submission" date="2017-12" db="EMBL/GenBank/DDBJ databases">
        <title>Gene loss provides genomic basis for host adaptation in cereal stripe rust fungi.</title>
        <authorList>
            <person name="Xia C."/>
        </authorList>
    </citation>
    <scope>NUCLEOTIDE SEQUENCE [LARGE SCALE GENOMIC DNA]</scope>
    <source>
        <strain evidence="2 3">93TX-2</strain>
    </source>
</reference>
<organism evidence="2 3">
    <name type="scientific">Puccinia striiformis</name>
    <dbReference type="NCBI Taxonomy" id="27350"/>
    <lineage>
        <taxon>Eukaryota</taxon>
        <taxon>Fungi</taxon>
        <taxon>Dikarya</taxon>
        <taxon>Basidiomycota</taxon>
        <taxon>Pucciniomycotina</taxon>
        <taxon>Pucciniomycetes</taxon>
        <taxon>Pucciniales</taxon>
        <taxon>Pucciniaceae</taxon>
        <taxon>Puccinia</taxon>
    </lineage>
</organism>
<accession>A0A2S4VG46</accession>
<evidence type="ECO:0000313" key="2">
    <source>
        <dbReference type="EMBL" id="POW08504.1"/>
    </source>
</evidence>
<feature type="compositionally biased region" description="Polar residues" evidence="1">
    <location>
        <begin position="259"/>
        <end position="270"/>
    </location>
</feature>
<proteinExistence type="predicted"/>
<feature type="compositionally biased region" description="Polar residues" evidence="1">
    <location>
        <begin position="293"/>
        <end position="311"/>
    </location>
</feature>
<feature type="compositionally biased region" description="Basic and acidic residues" evidence="1">
    <location>
        <begin position="515"/>
        <end position="532"/>
    </location>
</feature>
<comment type="caution">
    <text evidence="2">The sequence shown here is derived from an EMBL/GenBank/DDBJ whole genome shotgun (WGS) entry which is preliminary data.</text>
</comment>
<feature type="compositionally biased region" description="Polar residues" evidence="1">
    <location>
        <begin position="101"/>
        <end position="117"/>
    </location>
</feature>
<feature type="region of interest" description="Disordered" evidence="1">
    <location>
        <begin position="216"/>
        <end position="311"/>
    </location>
</feature>
<dbReference type="VEuPathDB" id="FungiDB:PSHT_09544"/>
<dbReference type="VEuPathDB" id="FungiDB:PSTT_06083"/>
<dbReference type="EMBL" id="PKSM01000136">
    <property type="protein sequence ID" value="POW08504.1"/>
    <property type="molecule type" value="Genomic_DNA"/>
</dbReference>
<reference evidence="3" key="2">
    <citation type="journal article" date="2018" name="BMC Genomics">
        <title>Genomic insights into host adaptation between the wheat stripe rust pathogen (Puccinia striiformis f. sp. tritici) and the barley stripe rust pathogen (Puccinia striiformis f. sp. hordei).</title>
        <authorList>
            <person name="Xia C."/>
            <person name="Wang M."/>
            <person name="Yin C."/>
            <person name="Cornejo O.E."/>
            <person name="Hulbert S.H."/>
            <person name="Chen X."/>
        </authorList>
    </citation>
    <scope>NUCLEOTIDE SEQUENCE [LARGE SCALE GENOMIC DNA]</scope>
    <source>
        <strain evidence="3">93TX-2</strain>
    </source>
</reference>
<feature type="region of interest" description="Disordered" evidence="1">
    <location>
        <begin position="710"/>
        <end position="767"/>
    </location>
</feature>
<feature type="compositionally biased region" description="Low complexity" evidence="1">
    <location>
        <begin position="1"/>
        <end position="34"/>
    </location>
</feature>
<gene>
    <name evidence="2" type="ORF">PSHT_09544</name>
</gene>
<dbReference type="OrthoDB" id="2507657at2759"/>
<keyword evidence="3" id="KW-1185">Reference proteome</keyword>
<dbReference type="AlphaFoldDB" id="A0A2S4VG46"/>
<feature type="compositionally biased region" description="Low complexity" evidence="1">
    <location>
        <begin position="713"/>
        <end position="725"/>
    </location>
</feature>
<feature type="compositionally biased region" description="Basic residues" evidence="1">
    <location>
        <begin position="278"/>
        <end position="287"/>
    </location>
</feature>